<protein>
    <submittedName>
        <fullName evidence="1">HK97 gp10 family phage protein</fullName>
    </submittedName>
</protein>
<accession>A0ABV1KZ15</accession>
<dbReference type="RefSeq" id="WP_232187307.1">
    <property type="nucleotide sequence ID" value="NZ_JAIOAP010000012.1"/>
</dbReference>
<organism evidence="1 2">
    <name type="scientific">Cohnella silvisoli</name>
    <dbReference type="NCBI Taxonomy" id="2873699"/>
    <lineage>
        <taxon>Bacteria</taxon>
        <taxon>Bacillati</taxon>
        <taxon>Bacillota</taxon>
        <taxon>Bacilli</taxon>
        <taxon>Bacillales</taxon>
        <taxon>Paenibacillaceae</taxon>
        <taxon>Cohnella</taxon>
    </lineage>
</organism>
<dbReference type="Proteomes" id="UP001493487">
    <property type="component" value="Unassembled WGS sequence"/>
</dbReference>
<keyword evidence="2" id="KW-1185">Reference proteome</keyword>
<evidence type="ECO:0000313" key="2">
    <source>
        <dbReference type="Proteomes" id="UP001493487"/>
    </source>
</evidence>
<evidence type="ECO:0000313" key="1">
    <source>
        <dbReference type="EMBL" id="MEQ4485262.1"/>
    </source>
</evidence>
<reference evidence="1 2" key="1">
    <citation type="journal article" date="2023" name="Genome Announc.">
        <title>Pan-Genome Analyses of the Genus Cohnella and Proposal of the Novel Species Cohnella silvisoli sp. nov., Isolated from Forest Soil.</title>
        <authorList>
            <person name="Wang C."/>
            <person name="Mao L."/>
            <person name="Bao G."/>
            <person name="Zhu H."/>
        </authorList>
    </citation>
    <scope>NUCLEOTIDE SEQUENCE [LARGE SCALE GENOMIC DNA]</scope>
    <source>
        <strain evidence="1 2">NL03-T5-1</strain>
    </source>
</reference>
<comment type="caution">
    <text evidence="1">The sequence shown here is derived from an EMBL/GenBank/DDBJ whole genome shotgun (WGS) entry which is preliminary data.</text>
</comment>
<sequence length="144" mass="15740">MASSSFEFELDLSKFASMFDSAAEVIEKAARTGMHDALDEWKADAVDVAPIEEGTLRQTISVGDINGAGLNLSGSVSANAVVKSRSGRRFNYAYYIHEANAGDKRLRTPGTVKRFLEVPLKKNEAKWQADIEREIQTGLDGAGW</sequence>
<proteinExistence type="predicted"/>
<dbReference type="InterPro" id="IPR010064">
    <property type="entry name" value="HK97-gp10_tail"/>
</dbReference>
<name>A0ABV1KZ15_9BACL</name>
<gene>
    <name evidence="1" type="ORF">QJS35_23005</name>
</gene>
<dbReference type="Pfam" id="PF04883">
    <property type="entry name" value="HK97-gp10_like"/>
    <property type="match status" value="1"/>
</dbReference>
<dbReference type="EMBL" id="JASKHM010000014">
    <property type="protein sequence ID" value="MEQ4485262.1"/>
    <property type="molecule type" value="Genomic_DNA"/>
</dbReference>